<feature type="transmembrane region" description="Helical" evidence="1">
    <location>
        <begin position="28"/>
        <end position="45"/>
    </location>
</feature>
<accession>A0A1H3W3U9</accession>
<reference evidence="2 3" key="1">
    <citation type="submission" date="2016-10" db="EMBL/GenBank/DDBJ databases">
        <authorList>
            <person name="de Groot N.N."/>
        </authorList>
    </citation>
    <scope>NUCLEOTIDE SEQUENCE [LARGE SCALE GENOMIC DNA]</scope>
    <source>
        <strain evidence="2 3">CGMCC 1.8712</strain>
    </source>
</reference>
<organism evidence="2 3">
    <name type="scientific">Haloplanus vescus</name>
    <dbReference type="NCBI Taxonomy" id="555874"/>
    <lineage>
        <taxon>Archaea</taxon>
        <taxon>Methanobacteriati</taxon>
        <taxon>Methanobacteriota</taxon>
        <taxon>Stenosarchaea group</taxon>
        <taxon>Halobacteria</taxon>
        <taxon>Halobacteriales</taxon>
        <taxon>Haloferacaceae</taxon>
        <taxon>Haloplanus</taxon>
    </lineage>
</organism>
<keyword evidence="1" id="KW-0472">Membrane</keyword>
<protein>
    <recommendedName>
        <fullName evidence="4">Zinc-ribbon domain-containing protein</fullName>
    </recommendedName>
</protein>
<evidence type="ECO:0000256" key="1">
    <source>
        <dbReference type="SAM" id="Phobius"/>
    </source>
</evidence>
<keyword evidence="3" id="KW-1185">Reference proteome</keyword>
<gene>
    <name evidence="2" type="ORF">SAMN04488065_0492</name>
</gene>
<evidence type="ECO:0000313" key="2">
    <source>
        <dbReference type="EMBL" id="SDZ81022.1"/>
    </source>
</evidence>
<evidence type="ECO:0000313" key="3">
    <source>
        <dbReference type="Proteomes" id="UP000236755"/>
    </source>
</evidence>
<keyword evidence="1" id="KW-1133">Transmembrane helix</keyword>
<name>A0A1H3W3U9_9EURY</name>
<evidence type="ECO:0008006" key="4">
    <source>
        <dbReference type="Google" id="ProtNLM"/>
    </source>
</evidence>
<sequence>MRTIRVEVSETCFDVAGVTPAVTRESELMLYALLGIPAVVVGFVLLTLGPLGWFLAAFLGIAALGITSLRGDDEKSADGPERVNCPHCGSRTAADDACEYCGEPLE</sequence>
<keyword evidence="1" id="KW-0812">Transmembrane</keyword>
<proteinExistence type="predicted"/>
<dbReference type="EMBL" id="FNQT01000001">
    <property type="protein sequence ID" value="SDZ81022.1"/>
    <property type="molecule type" value="Genomic_DNA"/>
</dbReference>
<dbReference type="AlphaFoldDB" id="A0A1H3W3U9"/>
<dbReference type="STRING" id="555874.SAMN04488065_0492"/>
<dbReference type="Proteomes" id="UP000236755">
    <property type="component" value="Unassembled WGS sequence"/>
</dbReference>